<comment type="caution">
    <text evidence="2">The sequence shown here is derived from an EMBL/GenBank/DDBJ whole genome shotgun (WGS) entry which is preliminary data.</text>
</comment>
<keyword evidence="1" id="KW-0812">Transmembrane</keyword>
<dbReference type="PANTHER" id="PTHR47510">
    <property type="entry name" value="REVERSE TRANSCRIPTASE DOMAIN-CONTAINING PROTEIN"/>
    <property type="match status" value="1"/>
</dbReference>
<keyword evidence="3" id="KW-1185">Reference proteome</keyword>
<name>A0A9P0P1X6_ACAOB</name>
<dbReference type="AlphaFoldDB" id="A0A9P0P1X6"/>
<dbReference type="OrthoDB" id="445826at2759"/>
<dbReference type="PANTHER" id="PTHR47510:SF3">
    <property type="entry name" value="ENDO_EXONUCLEASE_PHOSPHATASE DOMAIN-CONTAINING PROTEIN"/>
    <property type="match status" value="1"/>
</dbReference>
<feature type="transmembrane region" description="Helical" evidence="1">
    <location>
        <begin position="417"/>
        <end position="434"/>
    </location>
</feature>
<evidence type="ECO:0000313" key="3">
    <source>
        <dbReference type="Proteomes" id="UP001152888"/>
    </source>
</evidence>
<keyword evidence="1" id="KW-0472">Membrane</keyword>
<organism evidence="2 3">
    <name type="scientific">Acanthoscelides obtectus</name>
    <name type="common">Bean weevil</name>
    <name type="synonym">Bruchus obtectus</name>
    <dbReference type="NCBI Taxonomy" id="200917"/>
    <lineage>
        <taxon>Eukaryota</taxon>
        <taxon>Metazoa</taxon>
        <taxon>Ecdysozoa</taxon>
        <taxon>Arthropoda</taxon>
        <taxon>Hexapoda</taxon>
        <taxon>Insecta</taxon>
        <taxon>Pterygota</taxon>
        <taxon>Neoptera</taxon>
        <taxon>Endopterygota</taxon>
        <taxon>Coleoptera</taxon>
        <taxon>Polyphaga</taxon>
        <taxon>Cucujiformia</taxon>
        <taxon>Chrysomeloidea</taxon>
        <taxon>Chrysomelidae</taxon>
        <taxon>Bruchinae</taxon>
        <taxon>Bruchini</taxon>
        <taxon>Acanthoscelides</taxon>
    </lineage>
</organism>
<proteinExistence type="predicted"/>
<evidence type="ECO:0000313" key="2">
    <source>
        <dbReference type="EMBL" id="CAH1963568.1"/>
    </source>
</evidence>
<feature type="transmembrane region" description="Helical" evidence="1">
    <location>
        <begin position="391"/>
        <end position="411"/>
    </location>
</feature>
<dbReference type="EMBL" id="CAKOFQ010006708">
    <property type="protein sequence ID" value="CAH1963568.1"/>
    <property type="molecule type" value="Genomic_DNA"/>
</dbReference>
<reference evidence="2" key="1">
    <citation type="submission" date="2022-03" db="EMBL/GenBank/DDBJ databases">
        <authorList>
            <person name="Sayadi A."/>
        </authorList>
    </citation>
    <scope>NUCLEOTIDE SEQUENCE</scope>
</reference>
<gene>
    <name evidence="2" type="ORF">ACAOBT_LOCUS5272</name>
</gene>
<accession>A0A9P0P1X6</accession>
<dbReference type="Proteomes" id="UP001152888">
    <property type="component" value="Unassembled WGS sequence"/>
</dbReference>
<keyword evidence="1" id="KW-1133">Transmembrane helix</keyword>
<evidence type="ECO:0000256" key="1">
    <source>
        <dbReference type="SAM" id="Phobius"/>
    </source>
</evidence>
<sequence length="444" mass="52095">MAINSIFDDYKILETNICDNLCQVDFFDNSVSDLNFMHVNRRSIYQNFDQFLVYLESLNYENITQKLNGELWGDVLQENNVELCTEAFINRLKDIILKATITRPIPNKKKKLKPWITGGLLISIRNRNLLKRECALNPSNFVVFNRYQKYRKFLSKLIKKVKYNYYKYLAQKNLDNPRKLWNVLREATNDQESKPEIKCITTKTNSEITDKKEVADEFNNYFCNIGKKLASEITRGTWRNEVREKKGNESLFLCPVTNDDVIREINCLKNGIKGGEDNISSNIIKKYKEKLSIPLKHIINLVFGTESVINYGFVVWGNTSLTTLSKLQVAQKWIIKIMLFKQKRYSSELVFRDSKILNLEQLYLKSLIRFMMKYDLYKEYLQHGQNTRSAAHANAMVVYVRLLIVFMFILFDPKVDPTWVVVFGFGNATAFWIIKALRKLQCDK</sequence>
<protein>
    <submittedName>
        <fullName evidence="2">Uncharacterized protein</fullName>
    </submittedName>
</protein>